<evidence type="ECO:0000256" key="1">
    <source>
        <dbReference type="ARBA" id="ARBA00000553"/>
    </source>
</evidence>
<evidence type="ECO:0000256" key="8">
    <source>
        <dbReference type="ARBA" id="ARBA00048968"/>
    </source>
</evidence>
<sequence length="272" mass="29580">MTSKSASDAKNIRKRGIAYEDPRAPLIGAVATFFTRLGGCSLPPEDSLSFSGSSGEEEIRRNTRVVAEYLEIDPGAIIMCDQRHSAEIVCLSSRPSATPIADAIIAEEPGIFPAIRTADCLPILVIDPAARVSAAIHAGWRGTAKRLARKVIETLRLNYHTNPEDLLIALGPCIGVCCYEVGVEVIEALEAHIPFSDNYSTAQSAHTSRHACGQYMLDLAEINRAEILSCGVPEANIKKAGLCTRCREDLFFSYRRDNGRTGRQISIVGFRC</sequence>
<dbReference type="CDD" id="cd16833">
    <property type="entry name" value="YfiH"/>
    <property type="match status" value="1"/>
</dbReference>
<comment type="catalytic activity">
    <reaction evidence="7">
        <text>adenosine + H2O + H(+) = inosine + NH4(+)</text>
        <dbReference type="Rhea" id="RHEA:24408"/>
        <dbReference type="ChEBI" id="CHEBI:15377"/>
        <dbReference type="ChEBI" id="CHEBI:15378"/>
        <dbReference type="ChEBI" id="CHEBI:16335"/>
        <dbReference type="ChEBI" id="CHEBI:17596"/>
        <dbReference type="ChEBI" id="CHEBI:28938"/>
        <dbReference type="EC" id="3.5.4.4"/>
    </reaction>
    <physiologicalReaction direction="left-to-right" evidence="7">
        <dbReference type="Rhea" id="RHEA:24409"/>
    </physiologicalReaction>
</comment>
<dbReference type="GO" id="GO:0005507">
    <property type="term" value="F:copper ion binding"/>
    <property type="evidence" value="ECO:0007669"/>
    <property type="project" value="TreeGrafter"/>
</dbReference>
<keyword evidence="5" id="KW-0378">Hydrolase</keyword>
<dbReference type="PANTHER" id="PTHR30616">
    <property type="entry name" value="UNCHARACTERIZED PROTEIN YFIH"/>
    <property type="match status" value="1"/>
</dbReference>
<dbReference type="EMBL" id="DTGT01000338">
    <property type="protein sequence ID" value="HGH61708.1"/>
    <property type="molecule type" value="Genomic_DNA"/>
</dbReference>
<dbReference type="GO" id="GO:0016787">
    <property type="term" value="F:hydrolase activity"/>
    <property type="evidence" value="ECO:0007669"/>
    <property type="project" value="UniProtKB-KW"/>
</dbReference>
<dbReference type="PANTHER" id="PTHR30616:SF2">
    <property type="entry name" value="PURINE NUCLEOSIDE PHOSPHORYLASE LACC1"/>
    <property type="match status" value="1"/>
</dbReference>
<protein>
    <recommendedName>
        <fullName evidence="10">Purine nucleoside phosphorylase</fullName>
    </recommendedName>
</protein>
<dbReference type="InterPro" id="IPR003730">
    <property type="entry name" value="Cu_polyphenol_OxRdtase"/>
</dbReference>
<evidence type="ECO:0000256" key="2">
    <source>
        <dbReference type="ARBA" id="ARBA00007353"/>
    </source>
</evidence>
<comment type="catalytic activity">
    <reaction evidence="9">
        <text>S-methyl-5'-thioadenosine + phosphate = 5-(methylsulfanyl)-alpha-D-ribose 1-phosphate + adenine</text>
        <dbReference type="Rhea" id="RHEA:11852"/>
        <dbReference type="ChEBI" id="CHEBI:16708"/>
        <dbReference type="ChEBI" id="CHEBI:17509"/>
        <dbReference type="ChEBI" id="CHEBI:43474"/>
        <dbReference type="ChEBI" id="CHEBI:58533"/>
        <dbReference type="EC" id="2.4.2.28"/>
    </reaction>
    <physiologicalReaction direction="left-to-right" evidence="9">
        <dbReference type="Rhea" id="RHEA:11853"/>
    </physiologicalReaction>
</comment>
<comment type="catalytic activity">
    <reaction evidence="8">
        <text>adenosine + phosphate = alpha-D-ribose 1-phosphate + adenine</text>
        <dbReference type="Rhea" id="RHEA:27642"/>
        <dbReference type="ChEBI" id="CHEBI:16335"/>
        <dbReference type="ChEBI" id="CHEBI:16708"/>
        <dbReference type="ChEBI" id="CHEBI:43474"/>
        <dbReference type="ChEBI" id="CHEBI:57720"/>
        <dbReference type="EC" id="2.4.2.1"/>
    </reaction>
    <physiologicalReaction direction="left-to-right" evidence="8">
        <dbReference type="Rhea" id="RHEA:27643"/>
    </physiologicalReaction>
</comment>
<comment type="catalytic activity">
    <reaction evidence="1">
        <text>inosine + phosphate = alpha-D-ribose 1-phosphate + hypoxanthine</text>
        <dbReference type="Rhea" id="RHEA:27646"/>
        <dbReference type="ChEBI" id="CHEBI:17368"/>
        <dbReference type="ChEBI" id="CHEBI:17596"/>
        <dbReference type="ChEBI" id="CHEBI:43474"/>
        <dbReference type="ChEBI" id="CHEBI:57720"/>
        <dbReference type="EC" id="2.4.2.1"/>
    </reaction>
    <physiologicalReaction direction="left-to-right" evidence="1">
        <dbReference type="Rhea" id="RHEA:27647"/>
    </physiologicalReaction>
</comment>
<dbReference type="Gene3D" id="3.60.140.10">
    <property type="entry name" value="CNF1/YfiH-like putative cysteine hydrolases"/>
    <property type="match status" value="1"/>
</dbReference>
<keyword evidence="4" id="KW-0479">Metal-binding</keyword>
<organism evidence="11">
    <name type="scientific">Desulfomonile tiedjei</name>
    <dbReference type="NCBI Taxonomy" id="2358"/>
    <lineage>
        <taxon>Bacteria</taxon>
        <taxon>Pseudomonadati</taxon>
        <taxon>Thermodesulfobacteriota</taxon>
        <taxon>Desulfomonilia</taxon>
        <taxon>Desulfomonilales</taxon>
        <taxon>Desulfomonilaceae</taxon>
        <taxon>Desulfomonile</taxon>
    </lineage>
</organism>
<gene>
    <name evidence="11" type="primary">pgeF</name>
    <name evidence="11" type="ORF">ENV54_10460</name>
</gene>
<dbReference type="InterPro" id="IPR038371">
    <property type="entry name" value="Cu_polyphenol_OxRdtase_sf"/>
</dbReference>
<evidence type="ECO:0000256" key="9">
    <source>
        <dbReference type="ARBA" id="ARBA00049893"/>
    </source>
</evidence>
<evidence type="ECO:0000256" key="3">
    <source>
        <dbReference type="ARBA" id="ARBA00022679"/>
    </source>
</evidence>
<evidence type="ECO:0000256" key="4">
    <source>
        <dbReference type="ARBA" id="ARBA00022723"/>
    </source>
</evidence>
<dbReference type="InterPro" id="IPR011324">
    <property type="entry name" value="Cytotoxic_necrot_fac-like_cat"/>
</dbReference>
<accession>A0A7C4ASS0</accession>
<proteinExistence type="inferred from homology"/>
<evidence type="ECO:0000313" key="11">
    <source>
        <dbReference type="EMBL" id="HGH61708.1"/>
    </source>
</evidence>
<evidence type="ECO:0000256" key="5">
    <source>
        <dbReference type="ARBA" id="ARBA00022801"/>
    </source>
</evidence>
<evidence type="ECO:0000256" key="6">
    <source>
        <dbReference type="ARBA" id="ARBA00022833"/>
    </source>
</evidence>
<name>A0A7C4ASS0_9BACT</name>
<dbReference type="SUPFAM" id="SSF64438">
    <property type="entry name" value="CNF1/YfiH-like putative cysteine hydrolases"/>
    <property type="match status" value="1"/>
</dbReference>
<dbReference type="NCBIfam" id="TIGR00726">
    <property type="entry name" value="peptidoglycan editing factor PgeF"/>
    <property type="match status" value="1"/>
</dbReference>
<dbReference type="Pfam" id="PF02578">
    <property type="entry name" value="Cu-oxidase_4"/>
    <property type="match status" value="1"/>
</dbReference>
<evidence type="ECO:0000256" key="10">
    <source>
        <dbReference type="RuleBase" id="RU361274"/>
    </source>
</evidence>
<dbReference type="GO" id="GO:0017061">
    <property type="term" value="F:S-methyl-5-thioadenosine phosphorylase activity"/>
    <property type="evidence" value="ECO:0007669"/>
    <property type="project" value="UniProtKB-EC"/>
</dbReference>
<dbReference type="AlphaFoldDB" id="A0A7C4ASS0"/>
<reference evidence="11" key="1">
    <citation type="journal article" date="2020" name="mSystems">
        <title>Genome- and Community-Level Interaction Insights into Carbon Utilization and Element Cycling Functions of Hydrothermarchaeota in Hydrothermal Sediment.</title>
        <authorList>
            <person name="Zhou Z."/>
            <person name="Liu Y."/>
            <person name="Xu W."/>
            <person name="Pan J."/>
            <person name="Luo Z.H."/>
            <person name="Li M."/>
        </authorList>
    </citation>
    <scope>NUCLEOTIDE SEQUENCE [LARGE SCALE GENOMIC DNA]</scope>
    <source>
        <strain evidence="11">SpSt-769</strain>
    </source>
</reference>
<comment type="caution">
    <text evidence="11">The sequence shown here is derived from an EMBL/GenBank/DDBJ whole genome shotgun (WGS) entry which is preliminary data.</text>
</comment>
<evidence type="ECO:0000256" key="7">
    <source>
        <dbReference type="ARBA" id="ARBA00047989"/>
    </source>
</evidence>
<comment type="similarity">
    <text evidence="2 10">Belongs to the purine nucleoside phosphorylase YfiH/LACC1 family.</text>
</comment>
<keyword evidence="3" id="KW-0808">Transferase</keyword>
<keyword evidence="6" id="KW-0862">Zinc</keyword>